<name>A0A212C1I0_CEREH</name>
<reference evidence="1 2" key="1">
    <citation type="journal article" date="2018" name="Mol. Genet. Genomics">
        <title>The red deer Cervus elaphus genome CerEla1.0: sequencing, annotating, genes, and chromosomes.</title>
        <authorList>
            <person name="Bana N.A."/>
            <person name="Nyiri A."/>
            <person name="Nagy J."/>
            <person name="Frank K."/>
            <person name="Nagy T."/>
            <person name="Steger V."/>
            <person name="Schiller M."/>
            <person name="Lakatos P."/>
            <person name="Sugar L."/>
            <person name="Horn P."/>
            <person name="Barta E."/>
            <person name="Orosz L."/>
        </authorList>
    </citation>
    <scope>NUCLEOTIDE SEQUENCE [LARGE SCALE GENOMIC DNA]</scope>
    <source>
        <strain evidence="1">Hungarian</strain>
    </source>
</reference>
<proteinExistence type="predicted"/>
<comment type="caution">
    <text evidence="1">The sequence shown here is derived from an EMBL/GenBank/DDBJ whole genome shotgun (WGS) entry which is preliminary data.</text>
</comment>
<dbReference type="AlphaFoldDB" id="A0A212C1I0"/>
<accession>A0A212C1I0</accession>
<keyword evidence="2" id="KW-1185">Reference proteome</keyword>
<protein>
    <submittedName>
        <fullName evidence="1">Uncharacterized protein</fullName>
    </submittedName>
</protein>
<gene>
    <name evidence="1" type="ORF">Celaphus_00015944</name>
</gene>
<evidence type="ECO:0000313" key="1">
    <source>
        <dbReference type="EMBL" id="OWJ99859.1"/>
    </source>
</evidence>
<dbReference type="Proteomes" id="UP000242450">
    <property type="component" value="Chromosome 33"/>
</dbReference>
<dbReference type="EMBL" id="MKHE01000033">
    <property type="protein sequence ID" value="OWJ99859.1"/>
    <property type="molecule type" value="Genomic_DNA"/>
</dbReference>
<evidence type="ECO:0000313" key="2">
    <source>
        <dbReference type="Proteomes" id="UP000242450"/>
    </source>
</evidence>
<sequence length="81" mass="8639">MGFFFIPWYKTILVASGEKRDRVTGIQTSAHQLVCDSAVLHDREVLADSGHSPACVWFPGAGCRPVTRGLSSGPGRGPLAV</sequence>
<organism evidence="1 2">
    <name type="scientific">Cervus elaphus hippelaphus</name>
    <name type="common">European red deer</name>
    <dbReference type="NCBI Taxonomy" id="46360"/>
    <lineage>
        <taxon>Eukaryota</taxon>
        <taxon>Metazoa</taxon>
        <taxon>Chordata</taxon>
        <taxon>Craniata</taxon>
        <taxon>Vertebrata</taxon>
        <taxon>Euteleostomi</taxon>
        <taxon>Mammalia</taxon>
        <taxon>Eutheria</taxon>
        <taxon>Laurasiatheria</taxon>
        <taxon>Artiodactyla</taxon>
        <taxon>Ruminantia</taxon>
        <taxon>Pecora</taxon>
        <taxon>Cervidae</taxon>
        <taxon>Cervinae</taxon>
        <taxon>Cervus</taxon>
    </lineage>
</organism>